<accession>A0A0L7LNV5</accession>
<organism evidence="5 6">
    <name type="scientific">Operophtera brumata</name>
    <name type="common">Winter moth</name>
    <name type="synonym">Phalaena brumata</name>
    <dbReference type="NCBI Taxonomy" id="104452"/>
    <lineage>
        <taxon>Eukaryota</taxon>
        <taxon>Metazoa</taxon>
        <taxon>Ecdysozoa</taxon>
        <taxon>Arthropoda</taxon>
        <taxon>Hexapoda</taxon>
        <taxon>Insecta</taxon>
        <taxon>Pterygota</taxon>
        <taxon>Neoptera</taxon>
        <taxon>Endopterygota</taxon>
        <taxon>Lepidoptera</taxon>
        <taxon>Glossata</taxon>
        <taxon>Ditrysia</taxon>
        <taxon>Geometroidea</taxon>
        <taxon>Geometridae</taxon>
        <taxon>Larentiinae</taxon>
        <taxon>Operophtera</taxon>
    </lineage>
</organism>
<dbReference type="EMBL" id="JTDY01000469">
    <property type="protein sequence ID" value="KOB77044.1"/>
    <property type="molecule type" value="Genomic_DNA"/>
</dbReference>
<evidence type="ECO:0000313" key="6">
    <source>
        <dbReference type="Proteomes" id="UP000037510"/>
    </source>
</evidence>
<keyword evidence="1" id="KW-0479">Metal-binding</keyword>
<evidence type="ECO:0000256" key="3">
    <source>
        <dbReference type="ARBA" id="ARBA00022833"/>
    </source>
</evidence>
<keyword evidence="6" id="KW-1185">Reference proteome</keyword>
<keyword evidence="3" id="KW-0862">Zinc</keyword>
<evidence type="ECO:0000256" key="1">
    <source>
        <dbReference type="ARBA" id="ARBA00022723"/>
    </source>
</evidence>
<dbReference type="AlphaFoldDB" id="A0A0L7LNV5"/>
<dbReference type="Gene3D" id="2.20.25.240">
    <property type="match status" value="1"/>
</dbReference>
<evidence type="ECO:0000313" key="5">
    <source>
        <dbReference type="EMBL" id="KOB77044.1"/>
    </source>
</evidence>
<gene>
    <name evidence="5" type="ORF">OBRU01_04761</name>
</gene>
<reference evidence="5 6" key="1">
    <citation type="journal article" date="2015" name="Genome Biol. Evol.">
        <title>The genome of winter moth (Operophtera brumata) provides a genomic perspective on sexual dimorphism and phenology.</title>
        <authorList>
            <person name="Derks M.F."/>
            <person name="Smit S."/>
            <person name="Salis L."/>
            <person name="Schijlen E."/>
            <person name="Bossers A."/>
            <person name="Mateman C."/>
            <person name="Pijl A.S."/>
            <person name="de Ridder D."/>
            <person name="Groenen M.A."/>
            <person name="Visser M.E."/>
            <person name="Megens H.J."/>
        </authorList>
    </citation>
    <scope>NUCLEOTIDE SEQUENCE [LARGE SCALE GENOMIC DNA]</scope>
    <source>
        <strain evidence="5">WM2013NL</strain>
        <tissue evidence="5">Head and thorax</tissue>
    </source>
</reference>
<sequence>MYNGFTYSQNSKTENNFYCTRRRLGKCRAKVKVTTEGRLESVNQFHNHDPPNYVTIGGKLVKITNITSFLLTEASTC</sequence>
<evidence type="ECO:0000259" key="4">
    <source>
        <dbReference type="Pfam" id="PF04500"/>
    </source>
</evidence>
<evidence type="ECO:0000256" key="2">
    <source>
        <dbReference type="ARBA" id="ARBA00022771"/>
    </source>
</evidence>
<dbReference type="Pfam" id="PF04500">
    <property type="entry name" value="FLYWCH"/>
    <property type="match status" value="1"/>
</dbReference>
<feature type="domain" description="FLYWCH-type" evidence="4">
    <location>
        <begin position="1"/>
        <end position="48"/>
    </location>
</feature>
<dbReference type="Proteomes" id="UP000037510">
    <property type="component" value="Unassembled WGS sequence"/>
</dbReference>
<keyword evidence="2" id="KW-0863">Zinc-finger</keyword>
<name>A0A0L7LNV5_OPEBR</name>
<dbReference type="GO" id="GO:0008270">
    <property type="term" value="F:zinc ion binding"/>
    <property type="evidence" value="ECO:0007669"/>
    <property type="project" value="UniProtKB-KW"/>
</dbReference>
<protein>
    <submittedName>
        <fullName evidence="5">Modifier of mdg4</fullName>
    </submittedName>
</protein>
<comment type="caution">
    <text evidence="5">The sequence shown here is derived from an EMBL/GenBank/DDBJ whole genome shotgun (WGS) entry which is preliminary data.</text>
</comment>
<dbReference type="InterPro" id="IPR007588">
    <property type="entry name" value="Znf_FLYWCH"/>
</dbReference>
<proteinExistence type="predicted"/>